<dbReference type="OMA" id="VEKEFAC"/>
<reference evidence="12" key="1">
    <citation type="submission" date="2025-08" db="UniProtKB">
        <authorList>
            <consortium name="Ensembl"/>
        </authorList>
    </citation>
    <scope>IDENTIFICATION</scope>
</reference>
<dbReference type="GO" id="GO:0000978">
    <property type="term" value="F:RNA polymerase II cis-regulatory region sequence-specific DNA binding"/>
    <property type="evidence" value="ECO:0007669"/>
    <property type="project" value="TreeGrafter"/>
</dbReference>
<keyword evidence="5" id="KW-0862">Zinc</keyword>
<evidence type="ECO:0000256" key="6">
    <source>
        <dbReference type="ARBA" id="ARBA00023125"/>
    </source>
</evidence>
<reference evidence="12" key="2">
    <citation type="submission" date="2025-09" db="UniProtKB">
        <authorList>
            <consortium name="Ensembl"/>
        </authorList>
    </citation>
    <scope>IDENTIFICATION</scope>
</reference>
<dbReference type="Gene3D" id="1.10.10.60">
    <property type="entry name" value="Homeodomain-like"/>
    <property type="match status" value="1"/>
</dbReference>
<feature type="domain" description="C2H2-type" evidence="11">
    <location>
        <begin position="701"/>
        <end position="728"/>
    </location>
</feature>
<proteinExistence type="predicted"/>
<feature type="region of interest" description="Disordered" evidence="10">
    <location>
        <begin position="473"/>
        <end position="534"/>
    </location>
</feature>
<evidence type="ECO:0000256" key="3">
    <source>
        <dbReference type="ARBA" id="ARBA00022737"/>
    </source>
</evidence>
<dbReference type="GO" id="GO:0005634">
    <property type="term" value="C:nucleus"/>
    <property type="evidence" value="ECO:0007669"/>
    <property type="project" value="UniProtKB-SubCell"/>
</dbReference>
<feature type="compositionally biased region" description="Acidic residues" evidence="10">
    <location>
        <begin position="824"/>
        <end position="839"/>
    </location>
</feature>
<evidence type="ECO:0000256" key="1">
    <source>
        <dbReference type="ARBA" id="ARBA00004123"/>
    </source>
</evidence>
<feature type="compositionally biased region" description="Polar residues" evidence="10">
    <location>
        <begin position="488"/>
        <end position="499"/>
    </location>
</feature>
<feature type="domain" description="C2H2-type" evidence="11">
    <location>
        <begin position="757"/>
        <end position="785"/>
    </location>
</feature>
<feature type="compositionally biased region" description="Acidic residues" evidence="10">
    <location>
        <begin position="1"/>
        <end position="11"/>
    </location>
</feature>
<feature type="region of interest" description="Disordered" evidence="10">
    <location>
        <begin position="1"/>
        <end position="24"/>
    </location>
</feature>
<dbReference type="PROSITE" id="PS00028">
    <property type="entry name" value="ZINC_FINGER_C2H2_1"/>
    <property type="match status" value="5"/>
</dbReference>
<dbReference type="FunFam" id="3.30.160.60:FF:000013">
    <property type="entry name" value="Putative zinc finger E-box-binding homeobox 2"/>
    <property type="match status" value="2"/>
</dbReference>
<dbReference type="GO" id="GO:0000981">
    <property type="term" value="F:DNA-binding transcription factor activity, RNA polymerase II-specific"/>
    <property type="evidence" value="ECO:0007669"/>
    <property type="project" value="TreeGrafter"/>
</dbReference>
<evidence type="ECO:0000313" key="12">
    <source>
        <dbReference type="Ensembl" id="ENSNBRP00000030329.1"/>
    </source>
</evidence>
<dbReference type="PANTHER" id="PTHR24391">
    <property type="entry name" value="HISTONE H4 TRANSCRIPTION FACTOR-RELATED"/>
    <property type="match status" value="1"/>
</dbReference>
<dbReference type="GeneTree" id="ENSGT00950000183208"/>
<feature type="compositionally biased region" description="Acidic residues" evidence="10">
    <location>
        <begin position="849"/>
        <end position="884"/>
    </location>
</feature>
<feature type="region of interest" description="Disordered" evidence="10">
    <location>
        <begin position="780"/>
        <end position="959"/>
    </location>
</feature>
<keyword evidence="13" id="KW-1185">Reference proteome</keyword>
<sequence length="959" mass="104683">IYPEAPEDEQSPTETGGADENGTPDSFSQLHTCPYCSRGYKRNASLKEHIKYRHETSEDNYSCSHCSYTFTYRSQLERHMSHHRGSREQVTLLRTGGTRKFKCTECSKAFKYKHHLKEHLRIHSGEKPYECSNCKKRFSHSGSYSSHISSKKCVGATPPNGVARTSIKSPPAPAQTRPVVIAPARVVLKDKTESKPLQEQLPVTQIKSEPVEIECKPVTAAPATSAGSNGVVNGGTAQPTVVPAATLPQGVAMVVPTVGLMSPISINLNDLQNVLKVAMDGNVLRQVLGSANGVVTQGKQGIVVQQPQQQIISLPAFVDHDGTTKIIINYSISPAAATTATAQPTPLVVKNNPTLPPTITTVPKPNSTSTCLLCDDCPDNLEALHLLQHRKAANGEAVDSAALDPSFAALLNEAGVTLEEPPVVDLLSLLKTYFASNANPSDEELTKISESVSIPVDVVRKWFIKMNSGKSVSKRHNDATAVSKDTEATNSSSEVTVNQNEKEEDNTIKEVSNKASSDSRSASPSDSESLNNEDLVIVKSEPEDPEASDSQAEPLDLSLPKQIATESENKMTTPPAKQQEQPLNLTCLRKEELEGRTIYVTTPQTGRPVNIVTAAQLPTLVAIAGQGCLNATTKRTILIPQLTYTYATTAGNATGAKTVVLNGHKEKRLESSSEGVSTVEEQNDSDSAVAMKKRRLENGVYPCDLCSKVFQKGSSLLRHKYEHTGKRPHECNICKKAFKHKHHLIEHSRLHSGEKPYQCDKCGKRFSHSGSYSQHMNHRYSYCKKDGPNSGSGSGPPRDQSELGSPSARLQSDSRTTTPPSQMDSDERESEEEEDEAICMDDIRVVQVDDGECEIYEGNFDDDDEEEEGEELAEEEATAEEEETEKEKEQEEFACDVVEVELGDDHMEDAEMEERTEEKEESASVDAEKAADCEVNTDSSIRDGTGNTETTEEAVTDTK</sequence>
<feature type="compositionally biased region" description="Polar residues" evidence="10">
    <location>
        <begin position="802"/>
        <end position="823"/>
    </location>
</feature>
<feature type="compositionally biased region" description="Acidic residues" evidence="10">
    <location>
        <begin position="892"/>
        <end position="915"/>
    </location>
</feature>
<dbReference type="SUPFAM" id="SSF57667">
    <property type="entry name" value="beta-beta-alpha zinc fingers"/>
    <property type="match status" value="4"/>
</dbReference>
<protein>
    <submittedName>
        <fullName evidence="12">Zinc finger E-box binding homeobox 1</fullName>
    </submittedName>
</protein>
<feature type="compositionally biased region" description="Low complexity" evidence="10">
    <location>
        <begin position="513"/>
        <end position="529"/>
    </location>
</feature>
<comment type="subcellular location">
    <subcellularLocation>
        <location evidence="1">Nucleus</location>
    </subcellularLocation>
</comment>
<dbReference type="GO" id="GO:0008270">
    <property type="term" value="F:zinc ion binding"/>
    <property type="evidence" value="ECO:0007669"/>
    <property type="project" value="UniProtKB-KW"/>
</dbReference>
<dbReference type="Gene3D" id="3.30.160.60">
    <property type="entry name" value="Classic Zinc Finger"/>
    <property type="match status" value="7"/>
</dbReference>
<feature type="compositionally biased region" description="Acidic residues" evidence="10">
    <location>
        <begin position="950"/>
        <end position="959"/>
    </location>
</feature>
<evidence type="ECO:0000256" key="8">
    <source>
        <dbReference type="ARBA" id="ARBA00023242"/>
    </source>
</evidence>
<dbReference type="PROSITE" id="PS50157">
    <property type="entry name" value="ZINC_FINGER_C2H2_2"/>
    <property type="match status" value="7"/>
</dbReference>
<evidence type="ECO:0000313" key="13">
    <source>
        <dbReference type="Proteomes" id="UP000261580"/>
    </source>
</evidence>
<feature type="domain" description="C2H2-type" evidence="11">
    <location>
        <begin position="61"/>
        <end position="88"/>
    </location>
</feature>
<evidence type="ECO:0000256" key="2">
    <source>
        <dbReference type="ARBA" id="ARBA00022723"/>
    </source>
</evidence>
<feature type="domain" description="C2H2-type" evidence="11">
    <location>
        <begin position="129"/>
        <end position="158"/>
    </location>
</feature>
<evidence type="ECO:0000256" key="9">
    <source>
        <dbReference type="PROSITE-ProRule" id="PRU00042"/>
    </source>
</evidence>
<dbReference type="InterPro" id="IPR051574">
    <property type="entry name" value="ZnF_E-box_Homeobox"/>
</dbReference>
<feature type="compositionally biased region" description="Low complexity" evidence="10">
    <location>
        <begin position="788"/>
        <end position="797"/>
    </location>
</feature>
<evidence type="ECO:0000256" key="10">
    <source>
        <dbReference type="SAM" id="MobiDB-lite"/>
    </source>
</evidence>
<feature type="region of interest" description="Disordered" evidence="10">
    <location>
        <begin position="668"/>
        <end position="687"/>
    </location>
</feature>
<name>A0A3Q4N9I8_NEOBR</name>
<dbReference type="PANTHER" id="PTHR24391:SF17">
    <property type="entry name" value="ZINC FINGER E-BOX-BINDING HOMEOBOX 1"/>
    <property type="match status" value="1"/>
</dbReference>
<dbReference type="Pfam" id="PF00096">
    <property type="entry name" value="zf-C2H2"/>
    <property type="match status" value="4"/>
</dbReference>
<organism evidence="12 13">
    <name type="scientific">Neolamprologus brichardi</name>
    <name type="common">Fairy cichlid</name>
    <name type="synonym">Lamprologus brichardi</name>
    <dbReference type="NCBI Taxonomy" id="32507"/>
    <lineage>
        <taxon>Eukaryota</taxon>
        <taxon>Metazoa</taxon>
        <taxon>Chordata</taxon>
        <taxon>Craniata</taxon>
        <taxon>Vertebrata</taxon>
        <taxon>Euteleostomi</taxon>
        <taxon>Actinopterygii</taxon>
        <taxon>Neopterygii</taxon>
        <taxon>Teleostei</taxon>
        <taxon>Neoteleostei</taxon>
        <taxon>Acanthomorphata</taxon>
        <taxon>Ovalentaria</taxon>
        <taxon>Cichlomorphae</taxon>
        <taxon>Cichliformes</taxon>
        <taxon>Cichlidae</taxon>
        <taxon>African cichlids</taxon>
        <taxon>Pseudocrenilabrinae</taxon>
        <taxon>Lamprologini</taxon>
        <taxon>Neolamprologus</taxon>
    </lineage>
</organism>
<evidence type="ECO:0000256" key="4">
    <source>
        <dbReference type="ARBA" id="ARBA00022771"/>
    </source>
</evidence>
<keyword evidence="4 9" id="KW-0863">Zinc-finger</keyword>
<dbReference type="Proteomes" id="UP000261580">
    <property type="component" value="Unassembled WGS sequence"/>
</dbReference>
<dbReference type="SMART" id="SM00355">
    <property type="entry name" value="ZnF_C2H2"/>
    <property type="match status" value="7"/>
</dbReference>
<feature type="domain" description="C2H2-type" evidence="11">
    <location>
        <begin position="31"/>
        <end position="59"/>
    </location>
</feature>
<keyword evidence="3" id="KW-0677">Repeat</keyword>
<dbReference type="InterPro" id="IPR013087">
    <property type="entry name" value="Znf_C2H2_type"/>
</dbReference>
<dbReference type="Bgee" id="ENSNBRG00000023052">
    <property type="expression patterns" value="Expressed in muscle tissue and 5 other cell types or tissues"/>
</dbReference>
<evidence type="ECO:0000259" key="11">
    <source>
        <dbReference type="PROSITE" id="PS50157"/>
    </source>
</evidence>
<dbReference type="FunFam" id="3.30.160.60:FF:000688">
    <property type="entry name" value="zinc finger protein 197 isoform X1"/>
    <property type="match status" value="1"/>
</dbReference>
<dbReference type="GO" id="GO:0000122">
    <property type="term" value="P:negative regulation of transcription by RNA polymerase II"/>
    <property type="evidence" value="ECO:0007669"/>
    <property type="project" value="UniProtKB-ARBA"/>
</dbReference>
<evidence type="ECO:0000256" key="5">
    <source>
        <dbReference type="ARBA" id="ARBA00022833"/>
    </source>
</evidence>
<dbReference type="InterPro" id="IPR036236">
    <property type="entry name" value="Znf_C2H2_sf"/>
</dbReference>
<dbReference type="AlphaFoldDB" id="A0A3Q4N9I8"/>
<keyword evidence="6" id="KW-0238">DNA-binding</keyword>
<dbReference type="Ensembl" id="ENSNBRT00000031104.1">
    <property type="protein sequence ID" value="ENSNBRP00000030329.1"/>
    <property type="gene ID" value="ENSNBRG00000023052.1"/>
</dbReference>
<dbReference type="STRING" id="32507.ENSNBRP00000030329"/>
<dbReference type="FunFam" id="3.30.160.60:FF:000744">
    <property type="entry name" value="zinc finger E-box-binding homeobox 1"/>
    <property type="match status" value="1"/>
</dbReference>
<keyword evidence="8" id="KW-0539">Nucleus</keyword>
<dbReference type="FunFam" id="3.30.160.60:FF:000082">
    <property type="entry name" value="Putative zinc finger E-box-binding homeobox 2"/>
    <property type="match status" value="1"/>
</dbReference>
<feature type="domain" description="C2H2-type" evidence="11">
    <location>
        <begin position="729"/>
        <end position="756"/>
    </location>
</feature>
<keyword evidence="7" id="KW-0371">Homeobox</keyword>
<keyword evidence="2" id="KW-0479">Metal-binding</keyword>
<feature type="compositionally biased region" description="Basic and acidic residues" evidence="10">
    <location>
        <begin position="916"/>
        <end position="932"/>
    </location>
</feature>
<feature type="domain" description="C2H2-type" evidence="11">
    <location>
        <begin position="101"/>
        <end position="128"/>
    </location>
</feature>
<accession>A0A3Q4N9I8</accession>
<evidence type="ECO:0000256" key="7">
    <source>
        <dbReference type="ARBA" id="ARBA00023155"/>
    </source>
</evidence>